<dbReference type="AlphaFoldDB" id="A0A075GUY6"/>
<organism evidence="2">
    <name type="scientific">uncultured marine group II/III euryarchaeote KM3_185_F04</name>
    <dbReference type="NCBI Taxonomy" id="1457949"/>
    <lineage>
        <taxon>Archaea</taxon>
        <taxon>Methanobacteriati</taxon>
        <taxon>Methanobacteriota</taxon>
        <taxon>environmental samples</taxon>
    </lineage>
</organism>
<accession>A0A075GUY6</accession>
<dbReference type="InterPro" id="IPR025487">
    <property type="entry name" value="DUF4379"/>
</dbReference>
<feature type="domain" description="Treble clef zinc finger" evidence="1">
    <location>
        <begin position="22"/>
        <end position="86"/>
    </location>
</feature>
<evidence type="ECO:0000313" key="2">
    <source>
        <dbReference type="EMBL" id="AIF05583.1"/>
    </source>
</evidence>
<feature type="domain" description="Treble clef zinc finger" evidence="1">
    <location>
        <begin position="102"/>
        <end position="157"/>
    </location>
</feature>
<evidence type="ECO:0000259" key="1">
    <source>
        <dbReference type="Pfam" id="PF14311"/>
    </source>
</evidence>
<protein>
    <recommendedName>
        <fullName evidence="1">Treble clef zinc finger domain-containing protein</fullName>
    </recommendedName>
</protein>
<feature type="domain" description="Treble clef zinc finger" evidence="1">
    <location>
        <begin position="402"/>
        <end position="458"/>
    </location>
</feature>
<dbReference type="EMBL" id="KF900744">
    <property type="protein sequence ID" value="AIF05583.1"/>
    <property type="molecule type" value="Genomic_DNA"/>
</dbReference>
<feature type="domain" description="Treble clef zinc finger" evidence="1">
    <location>
        <begin position="253"/>
        <end position="309"/>
    </location>
</feature>
<feature type="domain" description="Treble clef zinc finger" evidence="1">
    <location>
        <begin position="178"/>
        <end position="238"/>
    </location>
</feature>
<name>A0A075GUY6_9EURY</name>
<sequence>MARHGNSTPRGGRSFGSVYPDIAELWHPEKNGNLTPFDVAPKSNKKFWFFCPESNCKHPHEWEALPANLAQTFEKRGSTGCPYCSHRRFCSCNSLGGLYKDIAELWDPEKNGDLTPFDVSPQSNRRIWWKCPDGPDHEWQATVASRYAGVGCPCCSKPPKQISVTNCMKTMRPDVVPYWHEELNGEVTPRDIFPGSSTKYWWKCPEGPDHVWEATPEAIGSALSSRFQGIGCPFCKGRKLSVTNRLDVLFPELSKEWHPELNGDMVPSDITSANDHRAWWICPEGPDHEWQAAIHSRTRGTGCPFCSGHQVSVTNRLSVLLPELASQWHPTKNGEDRPEDFPSKAKKRVWWKCPKGADHEWEAPIYSRAVGRGCPFCANRKGSGNTTAVSVTNRLSNIFPEIAKQWHPTKNGDSSPDDFVFGSHKKVWWLCSNDSSHEWKTKIYHRTMRNSGCPSCAKYGIDISKPTQFYVMRIENQIGIWWWKAGISVNPERRARQIQSSLESSGMLLDVVVHESIDFETGSEALEFEKLLLDNDEIRATTSEVFSGCTELFSVNPLRYTATH</sequence>
<feature type="domain" description="Treble clef zinc finger" evidence="1">
    <location>
        <begin position="324"/>
        <end position="380"/>
    </location>
</feature>
<reference evidence="2" key="1">
    <citation type="journal article" date="2014" name="Genome Biol. Evol.">
        <title>Pangenome evidence for extensive interdomain horizontal transfer affecting lineage core and shell genes in uncultured planktonic thaumarchaeota and euryarchaeota.</title>
        <authorList>
            <person name="Deschamps P."/>
            <person name="Zivanovic Y."/>
            <person name="Moreira D."/>
            <person name="Rodriguez-Valera F."/>
            <person name="Lopez-Garcia P."/>
        </authorList>
    </citation>
    <scope>NUCLEOTIDE SEQUENCE</scope>
</reference>
<proteinExistence type="predicted"/>
<dbReference type="PANTHER" id="PTHR37317:SF1">
    <property type="entry name" value="ZINC-RIBBON DOMAIN-CONTAINING PROTEIN-RELATED"/>
    <property type="match status" value="1"/>
</dbReference>
<dbReference type="Pfam" id="PF14311">
    <property type="entry name" value="DUF4379"/>
    <property type="match status" value="6"/>
</dbReference>
<dbReference type="PANTHER" id="PTHR37317">
    <property type="entry name" value="BLR8090 PROTEIN"/>
    <property type="match status" value="1"/>
</dbReference>